<dbReference type="KEGG" id="ang:An02g03610"/>
<dbReference type="RefSeq" id="XP_059605127.1">
    <property type="nucleotide sequence ID" value="XM_059746192.1"/>
</dbReference>
<reference evidence="1" key="1">
    <citation type="submission" date="2025-02" db="EMBL/GenBank/DDBJ databases">
        <authorList>
            <consortium name="NCBI Genome Project"/>
        </authorList>
    </citation>
    <scope>NUCLEOTIDE SEQUENCE</scope>
</reference>
<organism evidence="1">
    <name type="scientific">Aspergillus niger</name>
    <dbReference type="NCBI Taxonomy" id="5061"/>
    <lineage>
        <taxon>Eukaryota</taxon>
        <taxon>Fungi</taxon>
        <taxon>Dikarya</taxon>
        <taxon>Ascomycota</taxon>
        <taxon>Pezizomycotina</taxon>
        <taxon>Eurotiomycetes</taxon>
        <taxon>Eurotiomycetidae</taxon>
        <taxon>Eurotiales</taxon>
        <taxon>Aspergillaceae</taxon>
        <taxon>Aspergillus</taxon>
        <taxon>Aspergillus subgen. Circumdati</taxon>
    </lineage>
</organism>
<dbReference type="VEuPathDB" id="FungiDB:An02g03610"/>
<evidence type="ECO:0000313" key="1">
    <source>
        <dbReference type="RefSeq" id="XP_059605127.1"/>
    </source>
</evidence>
<dbReference type="GeneID" id="84590276"/>
<name>A0AAJ8BWC5_ASPNG</name>
<gene>
    <name evidence="1" type="ORF">An02g03610</name>
</gene>
<dbReference type="AlphaFoldDB" id="A0AAJ8BWC5"/>
<sequence length="219" mass="24878">MLVKQTFLLMPTLFETLEVSVDLIFRKQIAGIRRILVGGAPLNASPASPRVVLSAFNGTVQTFFAKYATEPCRLSTRVWKIKTKRLRTTTMEKGYREPRFHTKGCEEFGINYDRLRRRDRNSLDWAGVPQTADAKGTQPKQYFNAANLILIFHNQSSRTCGLIASSNRIKDSLGSRSNEKYWNSGNWAEIRQAQQILKQPRLPEHIPSPDSLRAIAPAE</sequence>
<proteinExistence type="predicted"/>
<accession>A0AAJ8BWC5</accession>
<reference evidence="1" key="2">
    <citation type="submission" date="2025-08" db="UniProtKB">
        <authorList>
            <consortium name="RefSeq"/>
        </authorList>
    </citation>
    <scope>IDENTIFICATION</scope>
</reference>
<protein>
    <submittedName>
        <fullName evidence="1">Uncharacterized protein</fullName>
    </submittedName>
</protein>